<keyword evidence="1" id="KW-1133">Transmembrane helix</keyword>
<sequence>MERDEILRRAQSKKPNQPDEMELQIEQKGYGIASFTMITLCLILMIIKMLAGQPWWDVYAIFFSMKTAQSAYKYIKLKRRSDLIVSVLNGAMTIALVFCYIYEVF</sequence>
<dbReference type="InterPro" id="IPR045620">
    <property type="entry name" value="DUF6442"/>
</dbReference>
<dbReference type="EMBL" id="QGGY01000016">
    <property type="protein sequence ID" value="PWJ72722.1"/>
    <property type="molecule type" value="Genomic_DNA"/>
</dbReference>
<gene>
    <name evidence="2" type="ORF">C7383_11636</name>
</gene>
<feature type="transmembrane region" description="Helical" evidence="1">
    <location>
        <begin position="29"/>
        <end position="47"/>
    </location>
</feature>
<keyword evidence="3" id="KW-1185">Reference proteome</keyword>
<dbReference type="RefSeq" id="WP_109748192.1">
    <property type="nucleotide sequence ID" value="NZ_CABJAT010000004.1"/>
</dbReference>
<comment type="caution">
    <text evidence="2">The sequence shown here is derived from an EMBL/GenBank/DDBJ whole genome shotgun (WGS) entry which is preliminary data.</text>
</comment>
<keyword evidence="1" id="KW-0472">Membrane</keyword>
<dbReference type="AlphaFoldDB" id="A0AB73SZ26"/>
<evidence type="ECO:0000256" key="1">
    <source>
        <dbReference type="SAM" id="Phobius"/>
    </source>
</evidence>
<name>A0AB73SZ26_9FIRM</name>
<keyword evidence="1" id="KW-0812">Transmembrane</keyword>
<evidence type="ECO:0000313" key="3">
    <source>
        <dbReference type="Proteomes" id="UP000245412"/>
    </source>
</evidence>
<evidence type="ECO:0000313" key="2">
    <source>
        <dbReference type="EMBL" id="PWJ72722.1"/>
    </source>
</evidence>
<feature type="transmembrane region" description="Helical" evidence="1">
    <location>
        <begin position="83"/>
        <end position="103"/>
    </location>
</feature>
<accession>A0AB73SZ26</accession>
<dbReference type="Pfam" id="PF20040">
    <property type="entry name" value="DUF6442"/>
    <property type="match status" value="1"/>
</dbReference>
<reference evidence="2 3" key="1">
    <citation type="submission" date="2018-05" db="EMBL/GenBank/DDBJ databases">
        <authorList>
            <person name="Goeker M."/>
            <person name="Huntemann M."/>
            <person name="Clum A."/>
            <person name="Pillay M."/>
            <person name="Palaniappan K."/>
            <person name="Varghese N."/>
            <person name="Mikhailova N."/>
            <person name="Stamatis D."/>
            <person name="Reddy T."/>
            <person name="Daum C."/>
            <person name="Shapiro N."/>
            <person name="Ivanova N."/>
            <person name="Kyrpides N."/>
            <person name="Woyke T."/>
        </authorList>
    </citation>
    <scope>NUCLEOTIDE SEQUENCE [LARGE SCALE GENOMIC DNA]</scope>
    <source>
        <strain evidence="2 3">DSM 26524</strain>
    </source>
</reference>
<dbReference type="Proteomes" id="UP000245412">
    <property type="component" value="Unassembled WGS sequence"/>
</dbReference>
<protein>
    <submittedName>
        <fullName evidence="2">Uncharacterized protein</fullName>
    </submittedName>
</protein>
<organism evidence="2 3">
    <name type="scientific">Murimonas intestini</name>
    <dbReference type="NCBI Taxonomy" id="1337051"/>
    <lineage>
        <taxon>Bacteria</taxon>
        <taxon>Bacillati</taxon>
        <taxon>Bacillota</taxon>
        <taxon>Clostridia</taxon>
        <taxon>Lachnospirales</taxon>
        <taxon>Lachnospiraceae</taxon>
        <taxon>Murimonas</taxon>
    </lineage>
</organism>
<proteinExistence type="predicted"/>